<accession>A0A078RF68</accession>
<protein>
    <submittedName>
        <fullName evidence="2">Putative AAA-ATPase family protein</fullName>
    </submittedName>
</protein>
<proteinExistence type="predicted"/>
<evidence type="ECO:0000259" key="1">
    <source>
        <dbReference type="Pfam" id="PF09820"/>
    </source>
</evidence>
<name>A0A078RF68_PHOVU</name>
<evidence type="ECO:0000313" key="3">
    <source>
        <dbReference type="Proteomes" id="UP000028134"/>
    </source>
</evidence>
<reference evidence="2 3" key="1">
    <citation type="submission" date="2014-04" db="EMBL/GenBank/DDBJ databases">
        <authorList>
            <person name="Sears C."/>
            <person name="Carroll K."/>
            <person name="Sack B.R."/>
            <person name="Qadri F."/>
            <person name="Myers L.L."/>
            <person name="Chung G.-T."/>
            <person name="Escheverria P."/>
            <person name="Fraser C.M."/>
            <person name="Sadzewicz L."/>
            <person name="Shefchek K.A."/>
            <person name="Tallon L."/>
            <person name="Das S.P."/>
            <person name="Daugherty S."/>
            <person name="Mongodin E.F."/>
        </authorList>
    </citation>
    <scope>NUCLEOTIDE SEQUENCE [LARGE SCALE GENOMIC DNA]</scope>
    <source>
        <strain evidence="3">3775 SL(B) 10 (iv)</strain>
    </source>
</reference>
<dbReference type="InterPro" id="IPR018631">
    <property type="entry name" value="AAA-ATPase-like_dom"/>
</dbReference>
<dbReference type="Proteomes" id="UP000028134">
    <property type="component" value="Unassembled WGS sequence"/>
</dbReference>
<feature type="domain" description="AAA-ATPase-like" evidence="1">
    <location>
        <begin position="2"/>
        <end position="46"/>
    </location>
</feature>
<dbReference type="Pfam" id="PF09820">
    <property type="entry name" value="AAA-ATPase_like"/>
    <property type="match status" value="1"/>
</dbReference>
<organism evidence="2 3">
    <name type="scientific">Phocaeicola vulgatus str. 3775 SL</name>
    <name type="common">B</name>
    <name type="synonym">iv</name>
    <dbReference type="NCBI Taxonomy" id="1339350"/>
    <lineage>
        <taxon>Bacteria</taxon>
        <taxon>Pseudomonadati</taxon>
        <taxon>Bacteroidota</taxon>
        <taxon>Bacteroidia</taxon>
        <taxon>Bacteroidales</taxon>
        <taxon>Bacteroidaceae</taxon>
        <taxon>Phocaeicola</taxon>
    </lineage>
</organism>
<evidence type="ECO:0000313" key="2">
    <source>
        <dbReference type="EMBL" id="KDS33933.1"/>
    </source>
</evidence>
<dbReference type="AlphaFoldDB" id="A0A078RF68"/>
<dbReference type="EMBL" id="JNHI01000001">
    <property type="protein sequence ID" value="KDS33933.1"/>
    <property type="molecule type" value="Genomic_DNA"/>
</dbReference>
<dbReference type="PATRIC" id="fig|1339350.3.peg.185"/>
<comment type="caution">
    <text evidence="2">The sequence shown here is derived from an EMBL/GenBank/DDBJ whole genome shotgun (WGS) entry which is preliminary data.</text>
</comment>
<sequence>MMNFVAVREDNCYYVNKTHYISLIERVNKFFFLIRFRRFGKSLTLSPCYGTIMTERGRQV</sequence>
<gene>
    <name evidence="2" type="ORF">M097_0194</name>
</gene>